<dbReference type="EMBL" id="QUQO01000001">
    <property type="protein sequence ID" value="RFB05564.1"/>
    <property type="molecule type" value="Genomic_DNA"/>
</dbReference>
<dbReference type="OrthoDB" id="9804945at2"/>
<reference evidence="2 3" key="1">
    <citation type="submission" date="2018-08" db="EMBL/GenBank/DDBJ databases">
        <title>Parvularcula sp. SM1705, isolated from surface water of the South Sea China.</title>
        <authorList>
            <person name="Sun L."/>
        </authorList>
    </citation>
    <scope>NUCLEOTIDE SEQUENCE [LARGE SCALE GENOMIC DNA]</scope>
    <source>
        <strain evidence="2 3">SM1705</strain>
    </source>
</reference>
<proteinExistence type="predicted"/>
<dbReference type="CDD" id="cd08161">
    <property type="entry name" value="SET"/>
    <property type="match status" value="1"/>
</dbReference>
<evidence type="ECO:0000259" key="1">
    <source>
        <dbReference type="PROSITE" id="PS50280"/>
    </source>
</evidence>
<sequence>MMLVPCYLAPSSIEGLGVYSTQPILKGDIVWAFDDRFDRLIPKDEIASAPEHLRIFFERYCYDMPNSPDCLALDADEGRFMNHADLPNLDFSSPDRGIALRDIPAGEELTCDYREFTVGEVVFLGPRHHVSKANGVAHH</sequence>
<organism evidence="2 3">
    <name type="scientific">Parvularcula marina</name>
    <dbReference type="NCBI Taxonomy" id="2292771"/>
    <lineage>
        <taxon>Bacteria</taxon>
        <taxon>Pseudomonadati</taxon>
        <taxon>Pseudomonadota</taxon>
        <taxon>Alphaproteobacteria</taxon>
        <taxon>Parvularculales</taxon>
        <taxon>Parvularculaceae</taxon>
        <taxon>Parvularcula</taxon>
    </lineage>
</organism>
<name>A0A371RJE1_9PROT</name>
<dbReference type="AlphaFoldDB" id="A0A371RJE1"/>
<dbReference type="InterPro" id="IPR046341">
    <property type="entry name" value="SET_dom_sf"/>
</dbReference>
<dbReference type="SMART" id="SM00317">
    <property type="entry name" value="SET"/>
    <property type="match status" value="1"/>
</dbReference>
<gene>
    <name evidence="2" type="ORF">DX908_09980</name>
</gene>
<evidence type="ECO:0000313" key="2">
    <source>
        <dbReference type="EMBL" id="RFB05564.1"/>
    </source>
</evidence>
<dbReference type="SUPFAM" id="SSF82199">
    <property type="entry name" value="SET domain"/>
    <property type="match status" value="1"/>
</dbReference>
<comment type="caution">
    <text evidence="2">The sequence shown here is derived from an EMBL/GenBank/DDBJ whole genome shotgun (WGS) entry which is preliminary data.</text>
</comment>
<keyword evidence="3" id="KW-1185">Reference proteome</keyword>
<feature type="domain" description="SET" evidence="1">
    <location>
        <begin position="4"/>
        <end position="114"/>
    </location>
</feature>
<protein>
    <submittedName>
        <fullName evidence="2">SET domain-containing protein</fullName>
    </submittedName>
</protein>
<dbReference type="Gene3D" id="2.170.270.10">
    <property type="entry name" value="SET domain"/>
    <property type="match status" value="1"/>
</dbReference>
<dbReference type="InterPro" id="IPR001214">
    <property type="entry name" value="SET_dom"/>
</dbReference>
<dbReference type="InParanoid" id="A0A371RJE1"/>
<dbReference type="PROSITE" id="PS50280">
    <property type="entry name" value="SET"/>
    <property type="match status" value="1"/>
</dbReference>
<dbReference type="Proteomes" id="UP000264589">
    <property type="component" value="Unassembled WGS sequence"/>
</dbReference>
<accession>A0A371RJE1</accession>
<evidence type="ECO:0000313" key="3">
    <source>
        <dbReference type="Proteomes" id="UP000264589"/>
    </source>
</evidence>
<dbReference type="RefSeq" id="WP_116392197.1">
    <property type="nucleotide sequence ID" value="NZ_QUQO01000001.1"/>
</dbReference>
<dbReference type="Pfam" id="PF00856">
    <property type="entry name" value="SET"/>
    <property type="match status" value="1"/>
</dbReference>